<evidence type="ECO:0000259" key="2">
    <source>
        <dbReference type="Pfam" id="PF25597"/>
    </source>
</evidence>
<name>A0A1U7W2F4_NICSY</name>
<organism evidence="3 4">
    <name type="scientific">Nicotiana sylvestris</name>
    <name type="common">Wood tobacco</name>
    <name type="synonym">South American tobacco</name>
    <dbReference type="NCBI Taxonomy" id="4096"/>
    <lineage>
        <taxon>Eukaryota</taxon>
        <taxon>Viridiplantae</taxon>
        <taxon>Streptophyta</taxon>
        <taxon>Embryophyta</taxon>
        <taxon>Tracheophyta</taxon>
        <taxon>Spermatophyta</taxon>
        <taxon>Magnoliopsida</taxon>
        <taxon>eudicotyledons</taxon>
        <taxon>Gunneridae</taxon>
        <taxon>Pentapetalae</taxon>
        <taxon>asterids</taxon>
        <taxon>lamiids</taxon>
        <taxon>Solanales</taxon>
        <taxon>Solanaceae</taxon>
        <taxon>Nicotianoideae</taxon>
        <taxon>Nicotianeae</taxon>
        <taxon>Nicotiana</taxon>
    </lineage>
</organism>
<reference evidence="3" key="1">
    <citation type="journal article" date="2013" name="Genome Biol.">
        <title>Reference genomes and transcriptomes of Nicotiana sylvestris and Nicotiana tomentosiformis.</title>
        <authorList>
            <person name="Sierro N."/>
            <person name="Battey J.N."/>
            <person name="Ouadi S."/>
            <person name="Bovet L."/>
            <person name="Goepfert S."/>
            <person name="Bakaher N."/>
            <person name="Peitsch M.C."/>
            <person name="Ivanov N.V."/>
        </authorList>
    </citation>
    <scope>NUCLEOTIDE SEQUENCE [LARGE SCALE GENOMIC DNA]</scope>
</reference>
<dbReference type="OrthoDB" id="1306033at2759"/>
<dbReference type="eggNOG" id="KOG0017">
    <property type="taxonomic scope" value="Eukaryota"/>
</dbReference>
<keyword evidence="3" id="KW-1185">Reference proteome</keyword>
<dbReference type="Proteomes" id="UP000189701">
    <property type="component" value="Unplaced"/>
</dbReference>
<dbReference type="Pfam" id="PF25597">
    <property type="entry name" value="SH3_retrovirus"/>
    <property type="match status" value="1"/>
</dbReference>
<dbReference type="PANTHER" id="PTHR34222:SF77">
    <property type="entry name" value="CCHC-TYPE DOMAIN-CONTAINING PROTEIN"/>
    <property type="match status" value="1"/>
</dbReference>
<dbReference type="Pfam" id="PF07727">
    <property type="entry name" value="RVT_2"/>
    <property type="match status" value="1"/>
</dbReference>
<evidence type="ECO:0000313" key="3">
    <source>
        <dbReference type="Proteomes" id="UP000189701"/>
    </source>
</evidence>
<feature type="domain" description="Retroviral polymerase SH3-like" evidence="2">
    <location>
        <begin position="279"/>
        <end position="329"/>
    </location>
</feature>
<dbReference type="PANTHER" id="PTHR34222">
    <property type="entry name" value="GAG_PRE-INTEGRS DOMAIN-CONTAINING PROTEIN"/>
    <property type="match status" value="1"/>
</dbReference>
<accession>A0A1U7W2F4</accession>
<sequence>MRDLWDELDVLVPLSLCDCEEARPSIEYLRSQRVLQFLMGLNETYSNIRSDVLAKRHVVTVNEAYAIVTQEENQRALGVVDTHKEPLTILAGKGPDFRGKRPGIICEYCGYKGHLKENCFKIIGYPTDFKSKRKNQTREGKVYTYNVNVNNEENKVAVVLQGNGQFFTEEQYKQLVQLLSKSATPECSTNMTCIISLLANTGMCDFDWDLYSGRAICIGREHNGLYLLKENITVVVAGFLVNKGAESKLWHLRLGHASLKSMQHIPELKNKVDINLPGGDKFSPRARKSVLIGYSETQKGYRLFDLDARKVFISRDVSFREQVFPFKEGTQITEDLFPSQAPVMEPTATTDTQTLDSIEDAVDSADTIDLTETIDVQSGIDPTPGQSLTEHVATEIAGVRKSNRTTRPSIWLKDYVTSSNTQKHPHCISNSVSYSHLSTHYQAYLGMFSAAIEPKSFKEACQDPNWVEAMSQEIKALEDNATWSIVDLSAGKRAIGSKWEFKIKYKANGEIERYKAILVSKGYTQQEGLDYHETFFLVAKIVTIRTIISIAASKGWDLF</sequence>
<evidence type="ECO:0000313" key="4">
    <source>
        <dbReference type="RefSeq" id="XP_009768804.1"/>
    </source>
</evidence>
<gene>
    <name evidence="4" type="primary">LOC104219773</name>
</gene>
<proteinExistence type="predicted"/>
<dbReference type="AlphaFoldDB" id="A0A1U7W2F4"/>
<evidence type="ECO:0000259" key="1">
    <source>
        <dbReference type="Pfam" id="PF07727"/>
    </source>
</evidence>
<protein>
    <submittedName>
        <fullName evidence="4">Uncharacterized protein LOC104219773</fullName>
    </submittedName>
</protein>
<reference evidence="4" key="2">
    <citation type="submission" date="2025-08" db="UniProtKB">
        <authorList>
            <consortium name="RefSeq"/>
        </authorList>
    </citation>
    <scope>IDENTIFICATION</scope>
    <source>
        <tissue evidence="4">Leaf</tissue>
    </source>
</reference>
<dbReference type="STRING" id="4096.A0A1U7W2F4"/>
<dbReference type="InterPro" id="IPR013103">
    <property type="entry name" value="RVT_2"/>
</dbReference>
<dbReference type="InterPro" id="IPR057670">
    <property type="entry name" value="SH3_retrovirus"/>
</dbReference>
<dbReference type="RefSeq" id="XP_009768804.1">
    <property type="nucleotide sequence ID" value="XM_009770502.1"/>
</dbReference>
<feature type="domain" description="Reverse transcriptase Ty1/copia-type" evidence="1">
    <location>
        <begin position="480"/>
        <end position="557"/>
    </location>
</feature>